<proteinExistence type="predicted"/>
<dbReference type="RefSeq" id="XP_002780787.1">
    <property type="nucleotide sequence ID" value="XM_002780741.1"/>
</dbReference>
<sequence length="270" mass="29808">MLWRLQCNQWLPVAEKTLSNTEASCNDMIVFGISKGDVVVFYPKNYNAYCIIAPADPSKEYTGVTFNQDSNVLYVTEKATGQIARFIGQGGVWTPIAPSTYAIAKSEYHSNDLHLKACERVLAVNNVDPQTMTKLIWASDVVGSKALQGLWHLPFTIAPSSERLIASMVIFPSCQAPRPFEMNHFVPVDLKTALLHGTVQALSLVLWSTSVKGCVLEYDTLVEAVGRIRALRPFDSQSRVTGLLRSRHIIGMRACGFTAKAVSDCFDDNC</sequence>
<dbReference type="EMBL" id="GG676038">
    <property type="protein sequence ID" value="EER12582.1"/>
    <property type="molecule type" value="Genomic_DNA"/>
</dbReference>
<gene>
    <name evidence="1" type="ORF">Pmar_PMAR027400</name>
</gene>
<dbReference type="InParanoid" id="C5KSG8"/>
<reference evidence="1 2" key="1">
    <citation type="submission" date="2008-07" db="EMBL/GenBank/DDBJ databases">
        <authorList>
            <person name="El-Sayed N."/>
            <person name="Caler E."/>
            <person name="Inman J."/>
            <person name="Amedeo P."/>
            <person name="Hass B."/>
            <person name="Wortman J."/>
        </authorList>
    </citation>
    <scope>NUCLEOTIDE SEQUENCE [LARGE SCALE GENOMIC DNA]</scope>
    <source>
        <strain evidence="2">ATCC 50983 / TXsc</strain>
    </source>
</reference>
<organism evidence="2">
    <name type="scientific">Perkinsus marinus (strain ATCC 50983 / TXsc)</name>
    <dbReference type="NCBI Taxonomy" id="423536"/>
    <lineage>
        <taxon>Eukaryota</taxon>
        <taxon>Sar</taxon>
        <taxon>Alveolata</taxon>
        <taxon>Perkinsozoa</taxon>
        <taxon>Perkinsea</taxon>
        <taxon>Perkinsida</taxon>
        <taxon>Perkinsidae</taxon>
        <taxon>Perkinsus</taxon>
    </lineage>
</organism>
<dbReference type="SUPFAM" id="SSF63825">
    <property type="entry name" value="YWTD domain"/>
    <property type="match status" value="1"/>
</dbReference>
<dbReference type="GeneID" id="9058286"/>
<evidence type="ECO:0000313" key="1">
    <source>
        <dbReference type="EMBL" id="EER12582.1"/>
    </source>
</evidence>
<keyword evidence="2" id="KW-1185">Reference proteome</keyword>
<evidence type="ECO:0000313" key="2">
    <source>
        <dbReference type="Proteomes" id="UP000007800"/>
    </source>
</evidence>
<protein>
    <submittedName>
        <fullName evidence="1">Uncharacterized protein</fullName>
    </submittedName>
</protein>
<dbReference type="Proteomes" id="UP000007800">
    <property type="component" value="Unassembled WGS sequence"/>
</dbReference>
<accession>C5KSG8</accession>
<name>C5KSG8_PERM5</name>
<dbReference type="AlphaFoldDB" id="C5KSG8"/>